<dbReference type="GO" id="GO:0046872">
    <property type="term" value="F:metal ion binding"/>
    <property type="evidence" value="ECO:0007669"/>
    <property type="project" value="UniProtKB-UniRule"/>
</dbReference>
<name>A0A3R6Y6J1_9STRA</name>
<dbReference type="Gene3D" id="3.60.40.10">
    <property type="entry name" value="PPM-type phosphatase domain"/>
    <property type="match status" value="1"/>
</dbReference>
<protein>
    <recommendedName>
        <fullName evidence="1">Protein phosphatase</fullName>
        <ecNumber evidence="1">3.1.3.16</ecNumber>
    </recommendedName>
</protein>
<keyword evidence="1" id="KW-0904">Protein phosphatase</keyword>
<dbReference type="VEuPathDB" id="FungiDB:H310_05852"/>
<sequence length="372" mass="40676">MLEMPQVWNQFGMVVRSTWRHLVLLALFVFHGSVADTVHSTLNDGEQGTCSLEDAACKQLSLPLDLIVGVGCKPKKLDYVSKAKNSNTAENCGEDAYYVVGDSSLLRYASVGVADGVGGWQENGVDPSAFSFALVDGAKESFSRVTASKEQPHPRNMMEDAFVHVKAGGDKNPGGSTAVFLVLDKLSKSLETANLGDSGYIVIRNGAKHFRSVEQTWAFNAPYQLSLYPSWMRNGGDHYLPKDAFTTKHTMQHGDIVIVGSDGLFDNVFDEEILTETDKFLGHVLKAHPDFANHLKSSNVNALQPEVVSALKKAMMDLSYSLTLMANTFAHDKSRESPFSKLAKEGYGYQFQGGKVDDTTVLAVYIHAKAHD</sequence>
<keyword evidence="2" id="KW-0732">Signal</keyword>
<dbReference type="SMART" id="SM00332">
    <property type="entry name" value="PP2Cc"/>
    <property type="match status" value="1"/>
</dbReference>
<dbReference type="InterPro" id="IPR036457">
    <property type="entry name" value="PPM-type-like_dom_sf"/>
</dbReference>
<organism evidence="4 5">
    <name type="scientific">Aphanomyces invadans</name>
    <dbReference type="NCBI Taxonomy" id="157072"/>
    <lineage>
        <taxon>Eukaryota</taxon>
        <taxon>Sar</taxon>
        <taxon>Stramenopiles</taxon>
        <taxon>Oomycota</taxon>
        <taxon>Saprolegniomycetes</taxon>
        <taxon>Saprolegniales</taxon>
        <taxon>Verrucalvaceae</taxon>
        <taxon>Aphanomyces</taxon>
    </lineage>
</organism>
<comment type="cofactor">
    <cofactor evidence="1">
        <name>Mg(2+)</name>
        <dbReference type="ChEBI" id="CHEBI:18420"/>
    </cofactor>
</comment>
<keyword evidence="5" id="KW-1185">Reference proteome</keyword>
<keyword evidence="1" id="KW-0479">Metal-binding</keyword>
<accession>A0A3R6Y6J1</accession>
<comment type="caution">
    <text evidence="4">The sequence shown here is derived from an EMBL/GenBank/DDBJ whole genome shotgun (WGS) entry which is preliminary data.</text>
</comment>
<comment type="cofactor">
    <cofactor evidence="1">
        <name>Mn(2+)</name>
        <dbReference type="ChEBI" id="CHEBI:29035"/>
    </cofactor>
</comment>
<keyword evidence="1" id="KW-0464">Manganese</keyword>
<dbReference type="InterPro" id="IPR001932">
    <property type="entry name" value="PPM-type_phosphatase-like_dom"/>
</dbReference>
<comment type="catalytic activity">
    <reaction evidence="1">
        <text>O-phospho-L-seryl-[protein] + H2O = L-seryl-[protein] + phosphate</text>
        <dbReference type="Rhea" id="RHEA:20629"/>
        <dbReference type="Rhea" id="RHEA-COMP:9863"/>
        <dbReference type="Rhea" id="RHEA-COMP:11604"/>
        <dbReference type="ChEBI" id="CHEBI:15377"/>
        <dbReference type="ChEBI" id="CHEBI:29999"/>
        <dbReference type="ChEBI" id="CHEBI:43474"/>
        <dbReference type="ChEBI" id="CHEBI:83421"/>
        <dbReference type="EC" id="3.1.3.16"/>
    </reaction>
</comment>
<evidence type="ECO:0000259" key="3">
    <source>
        <dbReference type="PROSITE" id="PS51746"/>
    </source>
</evidence>
<dbReference type="EMBL" id="QUSY01000659">
    <property type="protein sequence ID" value="RHY28021.1"/>
    <property type="molecule type" value="Genomic_DNA"/>
</dbReference>
<dbReference type="AlphaFoldDB" id="A0A3R6Y6J1"/>
<evidence type="ECO:0000256" key="2">
    <source>
        <dbReference type="SAM" id="SignalP"/>
    </source>
</evidence>
<dbReference type="PANTHER" id="PTHR12320">
    <property type="entry name" value="PROTEIN PHOSPHATASE 2C"/>
    <property type="match status" value="1"/>
</dbReference>
<dbReference type="Proteomes" id="UP000285060">
    <property type="component" value="Unassembled WGS sequence"/>
</dbReference>
<comment type="catalytic activity">
    <reaction evidence="1">
        <text>O-phospho-L-threonyl-[protein] + H2O = L-threonyl-[protein] + phosphate</text>
        <dbReference type="Rhea" id="RHEA:47004"/>
        <dbReference type="Rhea" id="RHEA-COMP:11060"/>
        <dbReference type="Rhea" id="RHEA-COMP:11605"/>
        <dbReference type="ChEBI" id="CHEBI:15377"/>
        <dbReference type="ChEBI" id="CHEBI:30013"/>
        <dbReference type="ChEBI" id="CHEBI:43474"/>
        <dbReference type="ChEBI" id="CHEBI:61977"/>
        <dbReference type="EC" id="3.1.3.16"/>
    </reaction>
</comment>
<proteinExistence type="inferred from homology"/>
<dbReference type="PROSITE" id="PS51746">
    <property type="entry name" value="PPM_2"/>
    <property type="match status" value="1"/>
</dbReference>
<feature type="chain" id="PRO_5018671978" description="Protein phosphatase" evidence="2">
    <location>
        <begin position="36"/>
        <end position="372"/>
    </location>
</feature>
<evidence type="ECO:0000256" key="1">
    <source>
        <dbReference type="RuleBase" id="RU366020"/>
    </source>
</evidence>
<dbReference type="InterPro" id="IPR039123">
    <property type="entry name" value="PPTC7"/>
</dbReference>
<keyword evidence="1" id="KW-0460">Magnesium</keyword>
<dbReference type="EC" id="3.1.3.16" evidence="1"/>
<feature type="domain" description="PPM-type phosphatase" evidence="3">
    <location>
        <begin position="79"/>
        <end position="366"/>
    </location>
</feature>
<reference evidence="4 5" key="1">
    <citation type="submission" date="2018-08" db="EMBL/GenBank/DDBJ databases">
        <title>Aphanomyces genome sequencing and annotation.</title>
        <authorList>
            <person name="Minardi D."/>
            <person name="Oidtmann B."/>
            <person name="Van Der Giezen M."/>
            <person name="Studholme D.J."/>
        </authorList>
    </citation>
    <scope>NUCLEOTIDE SEQUENCE [LARGE SCALE GENOMIC DNA]</scope>
    <source>
        <strain evidence="4 5">NJM0002</strain>
    </source>
</reference>
<dbReference type="PANTHER" id="PTHR12320:SF1">
    <property type="entry name" value="PROTEIN PHOSPHATASE PTC7 HOMOLOG"/>
    <property type="match status" value="1"/>
</dbReference>
<gene>
    <name evidence="4" type="ORF">DYB32_006322</name>
</gene>
<dbReference type="SMART" id="SM00331">
    <property type="entry name" value="PP2C_SIG"/>
    <property type="match status" value="1"/>
</dbReference>
<keyword evidence="1" id="KW-0378">Hydrolase</keyword>
<dbReference type="SUPFAM" id="SSF81606">
    <property type="entry name" value="PP2C-like"/>
    <property type="match status" value="1"/>
</dbReference>
<evidence type="ECO:0000313" key="5">
    <source>
        <dbReference type="Proteomes" id="UP000285060"/>
    </source>
</evidence>
<dbReference type="GO" id="GO:0004722">
    <property type="term" value="F:protein serine/threonine phosphatase activity"/>
    <property type="evidence" value="ECO:0007669"/>
    <property type="project" value="UniProtKB-EC"/>
</dbReference>
<comment type="similarity">
    <text evidence="1">Belongs to the PP2C family.</text>
</comment>
<evidence type="ECO:0000313" key="4">
    <source>
        <dbReference type="EMBL" id="RHY28021.1"/>
    </source>
</evidence>
<feature type="signal peptide" evidence="2">
    <location>
        <begin position="1"/>
        <end position="35"/>
    </location>
</feature>